<feature type="domain" description="FMN-binding" evidence="18">
    <location>
        <begin position="153"/>
        <end position="254"/>
    </location>
</feature>
<evidence type="ECO:0000256" key="13">
    <source>
        <dbReference type="ARBA" id="ARBA00023075"/>
    </source>
</evidence>
<dbReference type="SMART" id="SM00900">
    <property type="entry name" value="FMN_bind"/>
    <property type="match status" value="1"/>
</dbReference>
<dbReference type="GO" id="GO:0010181">
    <property type="term" value="F:FMN binding"/>
    <property type="evidence" value="ECO:0007669"/>
    <property type="project" value="UniProtKB-UniRule"/>
</dbReference>
<evidence type="ECO:0000256" key="16">
    <source>
        <dbReference type="HAMAP-Rule" id="MF_00427"/>
    </source>
</evidence>
<keyword evidence="3" id="KW-0997">Cell inner membrane</keyword>
<dbReference type="PANTHER" id="PTHR37838">
    <property type="entry name" value="NA(+)-TRANSLOCATING NADH-QUINONE REDUCTASE SUBUNIT C"/>
    <property type="match status" value="1"/>
</dbReference>
<evidence type="ECO:0000256" key="12">
    <source>
        <dbReference type="ARBA" id="ARBA00023065"/>
    </source>
</evidence>
<proteinExistence type="inferred from homology"/>
<sequence>MSKGNDSIQKTVFVALAVSLVCAIFVSAAAVLLKPIQDVNKTLNLKENILRAASMIEGDRKPSKKEVEELFKQITPAIVNLETGEYVDPKSIGFDSVDQFDERRAAKVPKLSEVLPGEQDIAKLKRQEKYAKVYLVKKEGKLDKVILPIRGYGLWSTLWGFIALEGDGNTVVGLTFYEHAETPGLGGEVDNPRWKAQWPGKKVYDEKGQVRAKLVKGGVVKGSPDEPYAVDALAGATLTSNGVTNLIQYWLGEHGFKKYLERVAKGEANNV</sequence>
<keyword evidence="13 16" id="KW-0830">Ubiquinone</keyword>
<feature type="modified residue" description="FMN phosphoryl threonine" evidence="16">
    <location>
        <position position="237"/>
    </location>
</feature>
<keyword evidence="8 16" id="KW-1278">Translocase</keyword>
<dbReference type="Pfam" id="PF04205">
    <property type="entry name" value="FMN_bind"/>
    <property type="match status" value="1"/>
</dbReference>
<keyword evidence="4 16" id="KW-0597">Phosphoprotein</keyword>
<comment type="function">
    <text evidence="16">NQR complex catalyzes the reduction of ubiquinone-1 to ubiquinol by two successive reactions, coupled with the transport of Na(+) ions from the cytoplasm to the periplasm. NqrA to NqrE are probably involved in the second step, the conversion of ubisemiquinone to ubiquinol.</text>
</comment>
<keyword evidence="10 16" id="KW-0520">NAD</keyword>
<dbReference type="InterPro" id="IPR007329">
    <property type="entry name" value="FMN-bd"/>
</dbReference>
<comment type="caution">
    <text evidence="16">Lacks conserved residue(s) required for the propagation of feature annotation.</text>
</comment>
<dbReference type="RefSeq" id="WP_369602282.1">
    <property type="nucleotide sequence ID" value="NZ_CP154858.1"/>
</dbReference>
<keyword evidence="5 16" id="KW-0285">Flavoprotein</keyword>
<keyword evidence="9 16" id="KW-1133">Transmembrane helix</keyword>
<evidence type="ECO:0000256" key="9">
    <source>
        <dbReference type="ARBA" id="ARBA00022989"/>
    </source>
</evidence>
<evidence type="ECO:0000256" key="6">
    <source>
        <dbReference type="ARBA" id="ARBA00022643"/>
    </source>
</evidence>
<dbReference type="KEGG" id="tcd:AAIA72_04770"/>
<accession>A0AB39UYW5</accession>
<feature type="transmembrane region" description="Helical" evidence="16">
    <location>
        <begin position="12"/>
        <end position="33"/>
    </location>
</feature>
<keyword evidence="1 16" id="KW-0813">Transport</keyword>
<name>A0AB39UYW5_9GAMM</name>
<comment type="catalytic activity">
    <reaction evidence="16 17">
        <text>a ubiquinone + n Na(+)(in) + NADH + H(+) = a ubiquinol + n Na(+)(out) + NAD(+)</text>
        <dbReference type="Rhea" id="RHEA:47748"/>
        <dbReference type="Rhea" id="RHEA-COMP:9565"/>
        <dbReference type="Rhea" id="RHEA-COMP:9566"/>
        <dbReference type="ChEBI" id="CHEBI:15378"/>
        <dbReference type="ChEBI" id="CHEBI:16389"/>
        <dbReference type="ChEBI" id="CHEBI:17976"/>
        <dbReference type="ChEBI" id="CHEBI:29101"/>
        <dbReference type="ChEBI" id="CHEBI:57540"/>
        <dbReference type="ChEBI" id="CHEBI:57945"/>
        <dbReference type="EC" id="7.2.1.1"/>
    </reaction>
</comment>
<evidence type="ECO:0000256" key="1">
    <source>
        <dbReference type="ARBA" id="ARBA00022448"/>
    </source>
</evidence>
<evidence type="ECO:0000256" key="11">
    <source>
        <dbReference type="ARBA" id="ARBA00023053"/>
    </source>
</evidence>
<protein>
    <recommendedName>
        <fullName evidence="16 17">Na(+)-translocating NADH-quinone reductase subunit C</fullName>
        <shortName evidence="16 17">Na(+)-NQR subunit C</shortName>
        <shortName evidence="16 17">Na(+)-translocating NQR subunit C</shortName>
        <ecNumber evidence="16 17">7.2.1.1</ecNumber>
    </recommendedName>
    <alternativeName>
        <fullName evidence="16 17">NQR complex subunit C</fullName>
    </alternativeName>
    <alternativeName>
        <fullName evidence="16 17">NQR-1 subunit C</fullName>
    </alternativeName>
</protein>
<evidence type="ECO:0000256" key="10">
    <source>
        <dbReference type="ARBA" id="ARBA00023027"/>
    </source>
</evidence>
<keyword evidence="2 16" id="KW-1003">Cell membrane</keyword>
<dbReference type="EMBL" id="CP154858">
    <property type="protein sequence ID" value="XDT73288.1"/>
    <property type="molecule type" value="Genomic_DNA"/>
</dbReference>
<dbReference type="HAMAP" id="MF_00427">
    <property type="entry name" value="NqrC"/>
    <property type="match status" value="1"/>
</dbReference>
<reference evidence="19" key="1">
    <citation type="submission" date="2024-05" db="EMBL/GenBank/DDBJ databases">
        <title>Genome sequencing of novel strain.</title>
        <authorList>
            <person name="Ganbat D."/>
            <person name="Ganbat S."/>
            <person name="Lee S.-J."/>
        </authorList>
    </citation>
    <scope>NUCLEOTIDE SEQUENCE</scope>
    <source>
        <strain evidence="19">SMD15-11</strain>
    </source>
</reference>
<comment type="similarity">
    <text evidence="16 17">Belongs to the NqrC family.</text>
</comment>
<evidence type="ECO:0000256" key="17">
    <source>
        <dbReference type="PIRNR" id="PIRNR009437"/>
    </source>
</evidence>
<dbReference type="PANTHER" id="PTHR37838:SF1">
    <property type="entry name" value="NA(+)-TRANSLOCATING NADH-QUINONE REDUCTASE SUBUNIT C"/>
    <property type="match status" value="1"/>
</dbReference>
<gene>
    <name evidence="16" type="primary">nqrC</name>
    <name evidence="19" type="ORF">AAIA72_04770</name>
</gene>
<dbReference type="PIRSF" id="PIRSF009437">
    <property type="entry name" value="NQR-1_subunit_C"/>
    <property type="match status" value="1"/>
</dbReference>
<dbReference type="GO" id="GO:0016655">
    <property type="term" value="F:oxidoreductase activity, acting on NAD(P)H, quinone or similar compound as acceptor"/>
    <property type="evidence" value="ECO:0007669"/>
    <property type="project" value="UniProtKB-UniRule"/>
</dbReference>
<evidence type="ECO:0000256" key="8">
    <source>
        <dbReference type="ARBA" id="ARBA00022967"/>
    </source>
</evidence>
<comment type="cofactor">
    <cofactor evidence="16 17">
        <name>FMN</name>
        <dbReference type="ChEBI" id="CHEBI:58210"/>
    </cofactor>
</comment>
<organism evidence="19">
    <name type="scientific">Thermohahella caldifontis</name>
    <dbReference type="NCBI Taxonomy" id="3142973"/>
    <lineage>
        <taxon>Bacteria</taxon>
        <taxon>Pseudomonadati</taxon>
        <taxon>Pseudomonadota</taxon>
        <taxon>Gammaproteobacteria</taxon>
        <taxon>Oceanospirillales</taxon>
        <taxon>Hahellaceae</taxon>
        <taxon>Thermohahella</taxon>
    </lineage>
</organism>
<evidence type="ECO:0000256" key="15">
    <source>
        <dbReference type="ARBA" id="ARBA00023201"/>
    </source>
</evidence>
<dbReference type="GO" id="GO:0005886">
    <property type="term" value="C:plasma membrane"/>
    <property type="evidence" value="ECO:0007669"/>
    <property type="project" value="UniProtKB-SubCell"/>
</dbReference>
<dbReference type="NCBIfam" id="NF003749">
    <property type="entry name" value="PRK05346.1-5"/>
    <property type="match status" value="1"/>
</dbReference>
<evidence type="ECO:0000313" key="19">
    <source>
        <dbReference type="EMBL" id="XDT73288.1"/>
    </source>
</evidence>
<evidence type="ECO:0000259" key="18">
    <source>
        <dbReference type="SMART" id="SM00900"/>
    </source>
</evidence>
<dbReference type="GO" id="GO:0006814">
    <property type="term" value="P:sodium ion transport"/>
    <property type="evidence" value="ECO:0007669"/>
    <property type="project" value="UniProtKB-UniRule"/>
</dbReference>
<evidence type="ECO:0000256" key="5">
    <source>
        <dbReference type="ARBA" id="ARBA00022630"/>
    </source>
</evidence>
<evidence type="ECO:0000256" key="2">
    <source>
        <dbReference type="ARBA" id="ARBA00022475"/>
    </source>
</evidence>
<dbReference type="NCBIfam" id="TIGR01938">
    <property type="entry name" value="nqrC"/>
    <property type="match status" value="1"/>
</dbReference>
<evidence type="ECO:0000256" key="7">
    <source>
        <dbReference type="ARBA" id="ARBA00022692"/>
    </source>
</evidence>
<keyword evidence="15 16" id="KW-0739">Sodium transport</keyword>
<evidence type="ECO:0000256" key="3">
    <source>
        <dbReference type="ARBA" id="ARBA00022519"/>
    </source>
</evidence>
<evidence type="ECO:0000256" key="4">
    <source>
        <dbReference type="ARBA" id="ARBA00022553"/>
    </source>
</evidence>
<dbReference type="InterPro" id="IPR010204">
    <property type="entry name" value="NqrC"/>
</dbReference>
<comment type="subcellular location">
    <subcellularLocation>
        <location evidence="16">Cell membrane</location>
        <topology evidence="16">Single-pass membrane protein</topology>
    </subcellularLocation>
</comment>
<comment type="subunit">
    <text evidence="16 17">Composed of six subunits; NqrA, NqrB, NqrC, NqrD, NqrE and NqrF.</text>
</comment>
<keyword evidence="6 16" id="KW-0288">FMN</keyword>
<dbReference type="AlphaFoldDB" id="A0AB39UYW5"/>
<keyword evidence="14 16" id="KW-0472">Membrane</keyword>
<keyword evidence="7 16" id="KW-0812">Transmembrane</keyword>
<keyword evidence="11 16" id="KW-0915">Sodium</keyword>
<dbReference type="EC" id="7.2.1.1" evidence="16 17"/>
<keyword evidence="12 16" id="KW-0406">Ion transport</keyword>
<evidence type="ECO:0000256" key="14">
    <source>
        <dbReference type="ARBA" id="ARBA00023136"/>
    </source>
</evidence>